<dbReference type="AlphaFoldDB" id="A0A9N9J864"/>
<reference evidence="1" key="1">
    <citation type="submission" date="2021-06" db="EMBL/GenBank/DDBJ databases">
        <authorList>
            <person name="Kallberg Y."/>
            <person name="Tangrot J."/>
            <person name="Rosling A."/>
        </authorList>
    </citation>
    <scope>NUCLEOTIDE SEQUENCE</scope>
    <source>
        <strain evidence="1">UK204</strain>
    </source>
</reference>
<protein>
    <submittedName>
        <fullName evidence="1">3005_t:CDS:1</fullName>
    </submittedName>
</protein>
<evidence type="ECO:0000313" key="1">
    <source>
        <dbReference type="EMBL" id="CAG8770195.1"/>
    </source>
</evidence>
<accession>A0A9N9J864</accession>
<keyword evidence="2" id="KW-1185">Reference proteome</keyword>
<dbReference type="EMBL" id="CAJVPQ010027022">
    <property type="protein sequence ID" value="CAG8770195.1"/>
    <property type="molecule type" value="Genomic_DNA"/>
</dbReference>
<dbReference type="Proteomes" id="UP000789570">
    <property type="component" value="Unassembled WGS sequence"/>
</dbReference>
<sequence>PQSFAPPHDPASSNRRLILHLLLVSGNMRINTSGIPKYN</sequence>
<gene>
    <name evidence="1" type="ORF">FCALED_LOCUS17489</name>
</gene>
<feature type="non-terminal residue" evidence="1">
    <location>
        <position position="1"/>
    </location>
</feature>
<proteinExistence type="predicted"/>
<organism evidence="1 2">
    <name type="scientific">Funneliformis caledonium</name>
    <dbReference type="NCBI Taxonomy" id="1117310"/>
    <lineage>
        <taxon>Eukaryota</taxon>
        <taxon>Fungi</taxon>
        <taxon>Fungi incertae sedis</taxon>
        <taxon>Mucoromycota</taxon>
        <taxon>Glomeromycotina</taxon>
        <taxon>Glomeromycetes</taxon>
        <taxon>Glomerales</taxon>
        <taxon>Glomeraceae</taxon>
        <taxon>Funneliformis</taxon>
    </lineage>
</organism>
<comment type="caution">
    <text evidence="1">The sequence shown here is derived from an EMBL/GenBank/DDBJ whole genome shotgun (WGS) entry which is preliminary data.</text>
</comment>
<name>A0A9N9J864_9GLOM</name>
<evidence type="ECO:0000313" key="2">
    <source>
        <dbReference type="Proteomes" id="UP000789570"/>
    </source>
</evidence>